<feature type="region of interest" description="Disordered" evidence="7">
    <location>
        <begin position="120"/>
        <end position="151"/>
    </location>
</feature>
<dbReference type="InParanoid" id="A0A2V0PGN7"/>
<keyword evidence="10" id="KW-1185">Reference proteome</keyword>
<gene>
    <name evidence="9" type="ORF">Rsub_10672</name>
</gene>
<comment type="caution">
    <text evidence="9">The sequence shown here is derived from an EMBL/GenBank/DDBJ whole genome shotgun (WGS) entry which is preliminary data.</text>
</comment>
<dbReference type="EMBL" id="BDRX01000118">
    <property type="protein sequence ID" value="GBF98172.1"/>
    <property type="molecule type" value="Genomic_DNA"/>
</dbReference>
<proteinExistence type="predicted"/>
<organism evidence="9 10">
    <name type="scientific">Raphidocelis subcapitata</name>
    <dbReference type="NCBI Taxonomy" id="307507"/>
    <lineage>
        <taxon>Eukaryota</taxon>
        <taxon>Viridiplantae</taxon>
        <taxon>Chlorophyta</taxon>
        <taxon>core chlorophytes</taxon>
        <taxon>Chlorophyceae</taxon>
        <taxon>CS clade</taxon>
        <taxon>Sphaeropleales</taxon>
        <taxon>Selenastraceae</taxon>
        <taxon>Raphidocelis</taxon>
    </lineage>
</organism>
<evidence type="ECO:0000256" key="5">
    <source>
        <dbReference type="ARBA" id="ARBA00023163"/>
    </source>
</evidence>
<dbReference type="PROSITE" id="PS51519">
    <property type="entry name" value="RWP_RK"/>
    <property type="match status" value="1"/>
</dbReference>
<feature type="region of interest" description="Disordered" evidence="7">
    <location>
        <begin position="295"/>
        <end position="344"/>
    </location>
</feature>
<dbReference type="PANTHER" id="PTHR46373">
    <property type="entry name" value="PROTEIN RKD4"/>
    <property type="match status" value="1"/>
</dbReference>
<dbReference type="GO" id="GO:0003677">
    <property type="term" value="F:DNA binding"/>
    <property type="evidence" value="ECO:0007669"/>
    <property type="project" value="UniProtKB-KW"/>
</dbReference>
<dbReference type="InterPro" id="IPR044607">
    <property type="entry name" value="RKD-like"/>
</dbReference>
<dbReference type="Pfam" id="PF02042">
    <property type="entry name" value="RWP-RK"/>
    <property type="match status" value="1"/>
</dbReference>
<evidence type="ECO:0000313" key="10">
    <source>
        <dbReference type="Proteomes" id="UP000247498"/>
    </source>
</evidence>
<dbReference type="AlphaFoldDB" id="A0A2V0PGN7"/>
<dbReference type="STRING" id="307507.A0A2V0PGN7"/>
<feature type="compositionally biased region" description="Basic and acidic residues" evidence="7">
    <location>
        <begin position="137"/>
        <end position="146"/>
    </location>
</feature>
<evidence type="ECO:0000256" key="1">
    <source>
        <dbReference type="ARBA" id="ARBA00004049"/>
    </source>
</evidence>
<evidence type="ECO:0000256" key="3">
    <source>
        <dbReference type="ARBA" id="ARBA00023054"/>
    </source>
</evidence>
<evidence type="ECO:0000313" key="9">
    <source>
        <dbReference type="EMBL" id="GBF98172.1"/>
    </source>
</evidence>
<dbReference type="GO" id="GO:0003700">
    <property type="term" value="F:DNA-binding transcription factor activity"/>
    <property type="evidence" value="ECO:0007669"/>
    <property type="project" value="InterPro"/>
</dbReference>
<evidence type="ECO:0000259" key="8">
    <source>
        <dbReference type="PROSITE" id="PS51519"/>
    </source>
</evidence>
<dbReference type="OrthoDB" id="6270329at2759"/>
<keyword evidence="3" id="KW-0175">Coiled coil</keyword>
<keyword evidence="4" id="KW-0238">DNA-binding</keyword>
<dbReference type="InterPro" id="IPR003035">
    <property type="entry name" value="RWP-RK_dom"/>
</dbReference>
<evidence type="ECO:0000256" key="4">
    <source>
        <dbReference type="ARBA" id="ARBA00023125"/>
    </source>
</evidence>
<evidence type="ECO:0000256" key="6">
    <source>
        <dbReference type="ARBA" id="ARBA00023242"/>
    </source>
</evidence>
<comment type="function">
    <text evidence="1">Putative transcription factor.</text>
</comment>
<sequence length="407" mass="41643">MEVAEAAAVHAMPPADAAAEAADADAAAAAAAAAGGLAPGQDQDAATMLLGLGQAAAEAADGLDPDAAAALQMQLQQQQLQLQLLLAQAQGAAAPGQEPQLLSLLQLGGDGAQLPPVLGLSGALGAEGEGEGTSDEPSAKRARVDGGDGDDEAAAAAAAAAAEGLDADAAAALQVAALTPEQQAQLQAMLSHDPNLAATLAGAAPLQLSAEAGAEDQMQQVMALQTQILQQCIESGDIVPGPDGMLTQEQLAHLQLQTQLAQLQQVQMQQLLLQQLQMQQGDLMIDANGAVTLAPAPDTSMDAEAGPSSAGRSGGSKHARGGGGGHREPAVVRRHGAAPERTITRDSLRELFHLPIEEAAKALNIGQTMLKHYCRKFGIPRWPFRKRQSVTILIESIENFSRNRPVN</sequence>
<feature type="region of interest" description="Disordered" evidence="7">
    <location>
        <begin position="1"/>
        <end position="23"/>
    </location>
</feature>
<keyword evidence="2" id="KW-0805">Transcription regulation</keyword>
<keyword evidence="5" id="KW-0804">Transcription</keyword>
<keyword evidence="6" id="KW-0539">Nucleus</keyword>
<dbReference type="Proteomes" id="UP000247498">
    <property type="component" value="Unassembled WGS sequence"/>
</dbReference>
<feature type="domain" description="RWP-RK" evidence="8">
    <location>
        <begin position="328"/>
        <end position="407"/>
    </location>
</feature>
<name>A0A2V0PGN7_9CHLO</name>
<dbReference type="PANTHER" id="PTHR46373:SF2">
    <property type="entry name" value="RWP-RK DOMAIN-CONTAINING PROTEIN"/>
    <property type="match status" value="1"/>
</dbReference>
<reference evidence="9 10" key="1">
    <citation type="journal article" date="2018" name="Sci. Rep.">
        <title>Raphidocelis subcapitata (=Pseudokirchneriella subcapitata) provides an insight into genome evolution and environmental adaptations in the Sphaeropleales.</title>
        <authorList>
            <person name="Suzuki S."/>
            <person name="Yamaguchi H."/>
            <person name="Nakajima N."/>
            <person name="Kawachi M."/>
        </authorList>
    </citation>
    <scope>NUCLEOTIDE SEQUENCE [LARGE SCALE GENOMIC DNA]</scope>
    <source>
        <strain evidence="9 10">NIES-35</strain>
    </source>
</reference>
<feature type="non-terminal residue" evidence="9">
    <location>
        <position position="407"/>
    </location>
</feature>
<protein>
    <recommendedName>
        <fullName evidence="8">RWP-RK domain-containing protein</fullName>
    </recommendedName>
</protein>
<evidence type="ECO:0000256" key="7">
    <source>
        <dbReference type="SAM" id="MobiDB-lite"/>
    </source>
</evidence>
<evidence type="ECO:0000256" key="2">
    <source>
        <dbReference type="ARBA" id="ARBA00023015"/>
    </source>
</evidence>
<accession>A0A2V0PGN7</accession>